<evidence type="ECO:0000256" key="2">
    <source>
        <dbReference type="ARBA" id="ARBA00022737"/>
    </source>
</evidence>
<dbReference type="Pfam" id="PF25403">
    <property type="entry name" value="zf-C2H2_ZFAND2"/>
    <property type="match status" value="1"/>
</dbReference>
<accession>A0A2H3JQJ9</accession>
<evidence type="ECO:0000256" key="1">
    <source>
        <dbReference type="ARBA" id="ARBA00022723"/>
    </source>
</evidence>
<keyword evidence="9" id="KW-1185">Reference proteome</keyword>
<feature type="domain" description="AN1-type" evidence="7">
    <location>
        <begin position="105"/>
        <end position="153"/>
    </location>
</feature>
<evidence type="ECO:0000256" key="4">
    <source>
        <dbReference type="ARBA" id="ARBA00022833"/>
    </source>
</evidence>
<keyword evidence="4" id="KW-0862">Zinc</keyword>
<dbReference type="GO" id="GO:0008270">
    <property type="term" value="F:zinc ion binding"/>
    <property type="evidence" value="ECO:0007669"/>
    <property type="project" value="UniProtKB-KW"/>
</dbReference>
<keyword evidence="2" id="KW-0677">Repeat</keyword>
<organism evidence="8 9">
    <name type="scientific">Wolfiporia cocos (strain MD-104)</name>
    <name type="common">Brown rot fungus</name>
    <dbReference type="NCBI Taxonomy" id="742152"/>
    <lineage>
        <taxon>Eukaryota</taxon>
        <taxon>Fungi</taxon>
        <taxon>Dikarya</taxon>
        <taxon>Basidiomycota</taxon>
        <taxon>Agaricomycotina</taxon>
        <taxon>Agaricomycetes</taxon>
        <taxon>Polyporales</taxon>
        <taxon>Phaeolaceae</taxon>
        <taxon>Wolfiporia</taxon>
    </lineage>
</organism>
<keyword evidence="1" id="KW-0479">Metal-binding</keyword>
<dbReference type="Gene3D" id="4.10.1110.10">
    <property type="entry name" value="AN1-like Zinc finger"/>
    <property type="match status" value="2"/>
</dbReference>
<feature type="compositionally biased region" description="Pro residues" evidence="6">
    <location>
        <begin position="284"/>
        <end position="293"/>
    </location>
</feature>
<dbReference type="AlphaFoldDB" id="A0A2H3JQJ9"/>
<evidence type="ECO:0000256" key="5">
    <source>
        <dbReference type="PROSITE-ProRule" id="PRU00449"/>
    </source>
</evidence>
<evidence type="ECO:0000259" key="7">
    <source>
        <dbReference type="PROSITE" id="PS51039"/>
    </source>
</evidence>
<dbReference type="InterPro" id="IPR057357">
    <property type="entry name" value="Znf-C2H2_ZFAND2A/B"/>
</dbReference>
<feature type="compositionally biased region" description="Low complexity" evidence="6">
    <location>
        <begin position="263"/>
        <end position="274"/>
    </location>
</feature>
<dbReference type="PROSITE" id="PS51039">
    <property type="entry name" value="ZF_AN1"/>
    <property type="match status" value="2"/>
</dbReference>
<dbReference type="Pfam" id="PF01428">
    <property type="entry name" value="zf-AN1"/>
    <property type="match status" value="2"/>
</dbReference>
<feature type="compositionally biased region" description="Polar residues" evidence="6">
    <location>
        <begin position="243"/>
        <end position="255"/>
    </location>
</feature>
<feature type="compositionally biased region" description="Low complexity" evidence="6">
    <location>
        <begin position="206"/>
        <end position="225"/>
    </location>
</feature>
<dbReference type="OrthoDB" id="431929at2759"/>
<evidence type="ECO:0000256" key="3">
    <source>
        <dbReference type="ARBA" id="ARBA00022771"/>
    </source>
</evidence>
<dbReference type="GO" id="GO:0005737">
    <property type="term" value="C:cytoplasm"/>
    <property type="evidence" value="ECO:0007669"/>
    <property type="project" value="TreeGrafter"/>
</dbReference>
<dbReference type="PANTHER" id="PTHR14677:SF40">
    <property type="entry name" value="CDC48-ASSOCIATED UBIQUITIN-LIKE_ZINC FINGER PROTEIN 1"/>
    <property type="match status" value="1"/>
</dbReference>
<keyword evidence="3 5" id="KW-0863">Zinc-finger</keyword>
<dbReference type="EMBL" id="KB468053">
    <property type="protein sequence ID" value="PCH40028.1"/>
    <property type="molecule type" value="Genomic_DNA"/>
</dbReference>
<feature type="compositionally biased region" description="Polar residues" evidence="6">
    <location>
        <begin position="186"/>
        <end position="200"/>
    </location>
</feature>
<name>A0A2H3JQJ9_WOLCO</name>
<dbReference type="InterPro" id="IPR035896">
    <property type="entry name" value="AN1-like_Znf"/>
</dbReference>
<protein>
    <recommendedName>
        <fullName evidence="7">AN1-type domain-containing protein</fullName>
    </recommendedName>
</protein>
<dbReference type="SMART" id="SM00154">
    <property type="entry name" value="ZnF_AN1"/>
    <property type="match status" value="2"/>
</dbReference>
<feature type="region of interest" description="Disordered" evidence="6">
    <location>
        <begin position="186"/>
        <end position="293"/>
    </location>
</feature>
<dbReference type="OMA" id="DESKHNR"/>
<evidence type="ECO:0000313" key="8">
    <source>
        <dbReference type="EMBL" id="PCH40028.1"/>
    </source>
</evidence>
<dbReference type="SUPFAM" id="SSF118310">
    <property type="entry name" value="AN1-like Zinc finger"/>
    <property type="match status" value="2"/>
</dbReference>
<gene>
    <name evidence="8" type="ORF">WOLCODRAFT_136616</name>
</gene>
<reference evidence="8 9" key="1">
    <citation type="journal article" date="2012" name="Science">
        <title>The Paleozoic origin of enzymatic lignin decomposition reconstructed from 31 fungal genomes.</title>
        <authorList>
            <person name="Floudas D."/>
            <person name="Binder M."/>
            <person name="Riley R."/>
            <person name="Barry K."/>
            <person name="Blanchette R.A."/>
            <person name="Henrissat B."/>
            <person name="Martinez A.T."/>
            <person name="Otillar R."/>
            <person name="Spatafora J.W."/>
            <person name="Yadav J.S."/>
            <person name="Aerts A."/>
            <person name="Benoit I."/>
            <person name="Boyd A."/>
            <person name="Carlson A."/>
            <person name="Copeland A."/>
            <person name="Coutinho P.M."/>
            <person name="de Vries R.P."/>
            <person name="Ferreira P."/>
            <person name="Findley K."/>
            <person name="Foster B."/>
            <person name="Gaskell J."/>
            <person name="Glotzer D."/>
            <person name="Gorecki P."/>
            <person name="Heitman J."/>
            <person name="Hesse C."/>
            <person name="Hori C."/>
            <person name="Igarashi K."/>
            <person name="Jurgens J.A."/>
            <person name="Kallen N."/>
            <person name="Kersten P."/>
            <person name="Kohler A."/>
            <person name="Kuees U."/>
            <person name="Kumar T.K.A."/>
            <person name="Kuo A."/>
            <person name="LaButti K."/>
            <person name="Larrondo L.F."/>
            <person name="Lindquist E."/>
            <person name="Ling A."/>
            <person name="Lombard V."/>
            <person name="Lucas S."/>
            <person name="Lundell T."/>
            <person name="Martin R."/>
            <person name="McLaughlin D.J."/>
            <person name="Morgenstern I."/>
            <person name="Morin E."/>
            <person name="Murat C."/>
            <person name="Nagy L.G."/>
            <person name="Nolan M."/>
            <person name="Ohm R.A."/>
            <person name="Patyshakuliyeva A."/>
            <person name="Rokas A."/>
            <person name="Ruiz-Duenas F.J."/>
            <person name="Sabat G."/>
            <person name="Salamov A."/>
            <person name="Samejima M."/>
            <person name="Schmutz J."/>
            <person name="Slot J.C."/>
            <person name="St John F."/>
            <person name="Stenlid J."/>
            <person name="Sun H."/>
            <person name="Sun S."/>
            <person name="Syed K."/>
            <person name="Tsang A."/>
            <person name="Wiebenga A."/>
            <person name="Young D."/>
            <person name="Pisabarro A."/>
            <person name="Eastwood D.C."/>
            <person name="Martin F."/>
            <person name="Cullen D."/>
            <person name="Grigoriev I.V."/>
            <person name="Hibbett D.S."/>
        </authorList>
    </citation>
    <scope>NUCLEOTIDE SEQUENCE [LARGE SCALE GENOMIC DNA]</scope>
    <source>
        <strain evidence="8 9">MD-104</strain>
    </source>
</reference>
<evidence type="ECO:0000313" key="9">
    <source>
        <dbReference type="Proteomes" id="UP000218811"/>
    </source>
</evidence>
<dbReference type="STRING" id="742152.A0A2H3JQJ9"/>
<dbReference type="Proteomes" id="UP000218811">
    <property type="component" value="Unassembled WGS sequence"/>
</dbReference>
<proteinExistence type="predicted"/>
<evidence type="ECO:0000256" key="6">
    <source>
        <dbReference type="SAM" id="MobiDB-lite"/>
    </source>
</evidence>
<dbReference type="InterPro" id="IPR000058">
    <property type="entry name" value="Znf_AN1"/>
</dbReference>
<dbReference type="PANTHER" id="PTHR14677">
    <property type="entry name" value="ARSENITE INDUCUBLE RNA ASSOCIATED PROTEIN AIP-1-RELATED"/>
    <property type="match status" value="1"/>
</dbReference>
<feature type="domain" description="AN1-type" evidence="7">
    <location>
        <begin position="14"/>
        <end position="62"/>
    </location>
</feature>
<sequence length="293" mass="31052">MTSSSTPERDAQLLSIGKQCAAPLCRLVDYLPFKCQHCARSFCSEHFRPEAHSCEKFDVSKHNRVAPSCPLCNTPVTIPQGQDPNIRMDAHITTECSVMTGRAKQPSIPICARAKCGKKLFAPIRCDKCKQQFCPSHRFPASHTCVSTATTSNAPSASTRIMSDVATRTSAASAAAMAAIQRAMVSTNQTPRSVPATPQRSPQPPAIAKASSSSSSSTRSNPLSATDRLPVLPAPKPTVASPGHSSPPTAGTTNEPRPHLPDATPTPNANTTPTKSFVLNPKSYVPPPLFASA</sequence>